<dbReference type="InterPro" id="IPR045584">
    <property type="entry name" value="Pilin-like"/>
</dbReference>
<gene>
    <name evidence="2" type="ORF">C3F09_00355</name>
</gene>
<evidence type="ECO:0000313" key="3">
    <source>
        <dbReference type="Proteomes" id="UP000250918"/>
    </source>
</evidence>
<keyword evidence="1" id="KW-1133">Transmembrane helix</keyword>
<evidence type="ECO:0000256" key="1">
    <source>
        <dbReference type="SAM" id="Phobius"/>
    </source>
</evidence>
<keyword evidence="1" id="KW-0472">Membrane</keyword>
<evidence type="ECO:0008006" key="4">
    <source>
        <dbReference type="Google" id="ProtNLM"/>
    </source>
</evidence>
<dbReference type="SUPFAM" id="SSF54523">
    <property type="entry name" value="Pili subunits"/>
    <property type="match status" value="1"/>
</dbReference>
<sequence length="150" mass="16151">MTDQRLDQRGFSLIELVIVIVVLGILASFAIPRFGSMSGGAKIAATKEEMTSLKHAIVGNPSVVSGGQYIDRGFEGDVGFAPSRLQDLTAKPDSVLAYNKLTRLGWNGPYVDSAGGLYLKDAWGVNYVYDRPNRRLISIGGAPDSIIISF</sequence>
<dbReference type="Proteomes" id="UP000250918">
    <property type="component" value="Unassembled WGS sequence"/>
</dbReference>
<dbReference type="EMBL" id="PQAP01000001">
    <property type="protein sequence ID" value="PWB76484.1"/>
    <property type="molecule type" value="Genomic_DNA"/>
</dbReference>
<comment type="caution">
    <text evidence="2">The sequence shown here is derived from an EMBL/GenBank/DDBJ whole genome shotgun (WGS) entry which is preliminary data.</text>
</comment>
<name>A0A855X8K7_9BACT</name>
<dbReference type="NCBIfam" id="TIGR02532">
    <property type="entry name" value="IV_pilin_GFxxxE"/>
    <property type="match status" value="1"/>
</dbReference>
<feature type="transmembrane region" description="Helical" evidence="1">
    <location>
        <begin position="12"/>
        <end position="31"/>
    </location>
</feature>
<dbReference type="Gene3D" id="3.30.700.10">
    <property type="entry name" value="Glycoprotein, Type 4 Pilin"/>
    <property type="match status" value="1"/>
</dbReference>
<dbReference type="PROSITE" id="PS00409">
    <property type="entry name" value="PROKAR_NTER_METHYL"/>
    <property type="match status" value="1"/>
</dbReference>
<keyword evidence="1" id="KW-0812">Transmembrane</keyword>
<protein>
    <recommendedName>
        <fullName evidence="4">Prepilin-type N-terminal cleavage/methylation domain-containing protein</fullName>
    </recommendedName>
</protein>
<organism evidence="2 3">
    <name type="scientific">candidate division GN15 bacterium</name>
    <dbReference type="NCBI Taxonomy" id="2072418"/>
    <lineage>
        <taxon>Bacteria</taxon>
        <taxon>candidate division GN15</taxon>
    </lineage>
</organism>
<proteinExistence type="predicted"/>
<dbReference type="InterPro" id="IPR012902">
    <property type="entry name" value="N_methyl_site"/>
</dbReference>
<accession>A0A855X8K7</accession>
<reference evidence="2 3" key="1">
    <citation type="journal article" date="2018" name="ISME J.">
        <title>A methanotrophic archaeon couples anaerobic oxidation of methane to Fe(III) reduction.</title>
        <authorList>
            <person name="Cai C."/>
            <person name="Leu A.O."/>
            <person name="Xie G.J."/>
            <person name="Guo J."/>
            <person name="Feng Y."/>
            <person name="Zhao J.X."/>
            <person name="Tyson G.W."/>
            <person name="Yuan Z."/>
            <person name="Hu S."/>
        </authorList>
    </citation>
    <scope>NUCLEOTIDE SEQUENCE [LARGE SCALE GENOMIC DNA]</scope>
    <source>
        <strain evidence="2">FeB_12</strain>
    </source>
</reference>
<dbReference type="Pfam" id="PF07963">
    <property type="entry name" value="N_methyl"/>
    <property type="match status" value="1"/>
</dbReference>
<dbReference type="AlphaFoldDB" id="A0A855X8K7"/>
<evidence type="ECO:0000313" key="2">
    <source>
        <dbReference type="EMBL" id="PWB76484.1"/>
    </source>
</evidence>